<accession>A0A135W045</accession>
<dbReference type="RefSeq" id="WP_062654257.1">
    <property type="nucleotide sequence ID" value="NZ_LPUR01000022.1"/>
</dbReference>
<protein>
    <recommendedName>
        <fullName evidence="2">Peptidase C1A papain C-terminal domain-containing protein</fullName>
    </recommendedName>
</protein>
<dbReference type="InterPro" id="IPR013128">
    <property type="entry name" value="Peptidase_C1A"/>
</dbReference>
<dbReference type="SUPFAM" id="SSF54001">
    <property type="entry name" value="Cysteine proteinases"/>
    <property type="match status" value="1"/>
</dbReference>
<dbReference type="CDD" id="cd02619">
    <property type="entry name" value="Peptidase_C1"/>
    <property type="match status" value="1"/>
</dbReference>
<dbReference type="PANTHER" id="PTHR12411">
    <property type="entry name" value="CYSTEINE PROTEASE FAMILY C1-RELATED"/>
    <property type="match status" value="1"/>
</dbReference>
<comment type="caution">
    <text evidence="3">The sequence shown here is derived from an EMBL/GenBank/DDBJ whole genome shotgun (WGS) entry which is preliminary data.</text>
</comment>
<comment type="similarity">
    <text evidence="1">Belongs to the peptidase C1 family.</text>
</comment>
<dbReference type="EMBL" id="LPUR01000022">
    <property type="protein sequence ID" value="KXH78303.1"/>
    <property type="molecule type" value="Genomic_DNA"/>
</dbReference>
<dbReference type="GO" id="GO:0008234">
    <property type="term" value="F:cysteine-type peptidase activity"/>
    <property type="evidence" value="ECO:0007669"/>
    <property type="project" value="InterPro"/>
</dbReference>
<evidence type="ECO:0000313" key="3">
    <source>
        <dbReference type="EMBL" id="KXH78303.1"/>
    </source>
</evidence>
<dbReference type="OrthoDB" id="3648721at2"/>
<organism evidence="3 4">
    <name type="scientific">Chryseobacterium kwangjuense</name>
    <dbReference type="NCBI Taxonomy" id="267125"/>
    <lineage>
        <taxon>Bacteria</taxon>
        <taxon>Pseudomonadati</taxon>
        <taxon>Bacteroidota</taxon>
        <taxon>Flavobacteriia</taxon>
        <taxon>Flavobacteriales</taxon>
        <taxon>Weeksellaceae</taxon>
        <taxon>Chryseobacterium group</taxon>
        <taxon>Chryseobacterium</taxon>
    </lineage>
</organism>
<dbReference type="InterPro" id="IPR038765">
    <property type="entry name" value="Papain-like_cys_pep_sf"/>
</dbReference>
<reference evidence="4" key="1">
    <citation type="submission" date="2015-12" db="EMBL/GenBank/DDBJ databases">
        <title>Genome sequence of a biocontrol rhizobacterium Chryseobacterium kwangjuense strain KJ1R5 isolated from pepper (Capsicum annuum L.).</title>
        <authorList>
            <person name="Jeong J.-J."/>
            <person name="Park H."/>
            <person name="Mannaa M."/>
            <person name="Sang M.K."/>
            <person name="Choi I.-G."/>
            <person name="Kim K.D."/>
        </authorList>
    </citation>
    <scope>NUCLEOTIDE SEQUENCE [LARGE SCALE GENOMIC DNA]</scope>
    <source>
        <strain evidence="4">KJ1R5</strain>
    </source>
</reference>
<dbReference type="AlphaFoldDB" id="A0A135W045"/>
<dbReference type="Gene3D" id="3.90.70.10">
    <property type="entry name" value="Cysteine proteinases"/>
    <property type="match status" value="1"/>
</dbReference>
<dbReference type="Pfam" id="PF00112">
    <property type="entry name" value="Peptidase_C1"/>
    <property type="match status" value="1"/>
</dbReference>
<proteinExistence type="inferred from homology"/>
<dbReference type="SMART" id="SM00645">
    <property type="entry name" value="Pept_C1"/>
    <property type="match status" value="1"/>
</dbReference>
<dbReference type="GO" id="GO:0006508">
    <property type="term" value="P:proteolysis"/>
    <property type="evidence" value="ECO:0007669"/>
    <property type="project" value="InterPro"/>
</dbReference>
<evidence type="ECO:0000313" key="4">
    <source>
        <dbReference type="Proteomes" id="UP000070513"/>
    </source>
</evidence>
<dbReference type="Proteomes" id="UP000070513">
    <property type="component" value="Unassembled WGS sequence"/>
</dbReference>
<sequence length="295" mass="32293">MKNFKMIMAALGLLTLASCEKSEDLNEAPVQESSQKFKLGARFIDEEVYKTFKAADMDYLSLKFKGKNSGDVAARLPLSYTMASTAIGNQGNEGSCVGWATAYAAASSLEYNFKGISQARSPEYVYNQIKIGSCLDGSYISDALNLIKNQGVCSIAEMPYNDTNCSVQPNVSQKNAASTHKFTNWATVDNTNIANVKTLLSMNLPVVIGIPVDQAFWNIGNTGWVWKKRSGAVEGGHAVCVIGYDDSKQAFKVQNSWGTGWGSNGYFWIDYSFFAKSRFNAATRAVTECYVAYVQ</sequence>
<name>A0A135W045_9FLAO</name>
<feature type="domain" description="Peptidase C1A papain C-terminal" evidence="2">
    <location>
        <begin position="76"/>
        <end position="276"/>
    </location>
</feature>
<dbReference type="InterPro" id="IPR000668">
    <property type="entry name" value="Peptidase_C1A_C"/>
</dbReference>
<reference evidence="3 4" key="2">
    <citation type="journal article" date="2016" name="Genome Announc.">
        <title>Draft Genome Sequence of a Biocontrol Rhizobacterium, Chryseobacterium kwangjuense Strain KJ1R5, Isolated from Pepper (Capsicum annuum).</title>
        <authorList>
            <person name="Jeong J.J."/>
            <person name="Park H."/>
            <person name="Park B.H."/>
            <person name="Mannaa M."/>
            <person name="Sang M.K."/>
            <person name="Choi I.G."/>
            <person name="Kim K.D."/>
        </authorList>
    </citation>
    <scope>NUCLEOTIDE SEQUENCE [LARGE SCALE GENOMIC DNA]</scope>
    <source>
        <strain evidence="3 4">KJ1R5</strain>
    </source>
</reference>
<evidence type="ECO:0000259" key="2">
    <source>
        <dbReference type="SMART" id="SM00645"/>
    </source>
</evidence>
<gene>
    <name evidence="3" type="ORF">AU378_22560</name>
</gene>
<dbReference type="PROSITE" id="PS51257">
    <property type="entry name" value="PROKAR_LIPOPROTEIN"/>
    <property type="match status" value="1"/>
</dbReference>
<evidence type="ECO:0000256" key="1">
    <source>
        <dbReference type="ARBA" id="ARBA00008455"/>
    </source>
</evidence>